<dbReference type="EMBL" id="JACXST010000001">
    <property type="protein sequence ID" value="MBD9358979.1"/>
    <property type="molecule type" value="Genomic_DNA"/>
</dbReference>
<dbReference type="Proteomes" id="UP000641152">
    <property type="component" value="Unassembled WGS sequence"/>
</dbReference>
<evidence type="ECO:0000313" key="1">
    <source>
        <dbReference type="EMBL" id="MBD9358979.1"/>
    </source>
</evidence>
<protein>
    <submittedName>
        <fullName evidence="1">Uncharacterized protein</fullName>
    </submittedName>
</protein>
<comment type="caution">
    <text evidence="1">The sequence shown here is derived from an EMBL/GenBank/DDBJ whole genome shotgun (WGS) entry which is preliminary data.</text>
</comment>
<sequence>MGYLKLCVGERFDHDMPAEGMSIILANGTPLLTFNFSASPREIQAFLNGNTSFALFAKAELILFLFKIEGFLDWSDLAFTIHLAGDETIDEGDAYLPFNLVLVDPDTKIIKGLRMVTVSPDFRSRLADLIRTQVSVPFDTMNYYRAIGSLYDNFPAASDLLKQAVIVEQGGKTLPTL</sequence>
<proteinExistence type="predicted"/>
<name>A0ABR9D792_9GAMM</name>
<accession>A0ABR9D792</accession>
<keyword evidence="2" id="KW-1185">Reference proteome</keyword>
<evidence type="ECO:0000313" key="2">
    <source>
        <dbReference type="Proteomes" id="UP000641152"/>
    </source>
</evidence>
<reference evidence="1 2" key="1">
    <citation type="submission" date="2020-09" db="EMBL/GenBank/DDBJ databases">
        <title>Methylomonas albis sp. nov. and Methylomonas fluvii sp. nov.: Two cold-adapted methanotrophs from the River Elbe and an amended description of Methylovulum psychrotolerans strain Eb1.</title>
        <authorList>
            <person name="Bussmann I.K."/>
            <person name="Klings K.-W."/>
            <person name="Warnstedt J."/>
            <person name="Hoppert M."/>
            <person name="Saborowski A."/>
            <person name="Horn F."/>
            <person name="Liebner S."/>
        </authorList>
    </citation>
    <scope>NUCLEOTIDE SEQUENCE [LARGE SCALE GENOMIC DNA]</scope>
    <source>
        <strain evidence="1 2">EbB</strain>
    </source>
</reference>
<gene>
    <name evidence="1" type="ORF">EBB_00120</name>
</gene>
<organism evidence="1 2">
    <name type="scientific">Methylomonas fluvii</name>
    <dbReference type="NCBI Taxonomy" id="1854564"/>
    <lineage>
        <taxon>Bacteria</taxon>
        <taxon>Pseudomonadati</taxon>
        <taxon>Pseudomonadota</taxon>
        <taxon>Gammaproteobacteria</taxon>
        <taxon>Methylococcales</taxon>
        <taxon>Methylococcaceae</taxon>
        <taxon>Methylomonas</taxon>
    </lineage>
</organism>